<gene>
    <name evidence="2" type="ORF">SARC_05768</name>
</gene>
<organism evidence="2 3">
    <name type="scientific">Sphaeroforma arctica JP610</name>
    <dbReference type="NCBI Taxonomy" id="667725"/>
    <lineage>
        <taxon>Eukaryota</taxon>
        <taxon>Ichthyosporea</taxon>
        <taxon>Ichthyophonida</taxon>
        <taxon>Sphaeroforma</taxon>
    </lineage>
</organism>
<dbReference type="AlphaFoldDB" id="A0A0L0FZ77"/>
<dbReference type="PANTHER" id="PTHR48228:SF2">
    <property type="entry name" value="E-CINNAMOYL-COA:R-PHENYLLACTATE COA TRANSFERASE LARGE SUBUNIT"/>
    <property type="match status" value="1"/>
</dbReference>
<dbReference type="PANTHER" id="PTHR48228">
    <property type="entry name" value="SUCCINYL-COA--D-CITRAMALATE COA-TRANSFERASE"/>
    <property type="match status" value="1"/>
</dbReference>
<evidence type="ECO:0000256" key="1">
    <source>
        <dbReference type="ARBA" id="ARBA00008383"/>
    </source>
</evidence>
<protein>
    <submittedName>
        <fullName evidence="2">Uncharacterized protein</fullName>
    </submittedName>
</protein>
<dbReference type="RefSeq" id="XP_014155841.1">
    <property type="nucleotide sequence ID" value="XM_014300366.1"/>
</dbReference>
<name>A0A0L0FZ77_9EUKA</name>
<accession>A0A0L0FZ77</accession>
<comment type="similarity">
    <text evidence="1">Belongs to the CoA-transferase III family.</text>
</comment>
<dbReference type="Pfam" id="PF02515">
    <property type="entry name" value="CoA_transf_3"/>
    <property type="match status" value="2"/>
</dbReference>
<evidence type="ECO:0000313" key="3">
    <source>
        <dbReference type="Proteomes" id="UP000054560"/>
    </source>
</evidence>
<dbReference type="Proteomes" id="UP000054560">
    <property type="component" value="Unassembled WGS sequence"/>
</dbReference>
<dbReference type="GO" id="GO:0003824">
    <property type="term" value="F:catalytic activity"/>
    <property type="evidence" value="ECO:0007669"/>
    <property type="project" value="InterPro"/>
</dbReference>
<evidence type="ECO:0000313" key="2">
    <source>
        <dbReference type="EMBL" id="KNC81939.1"/>
    </source>
</evidence>
<dbReference type="eggNOG" id="KOG3957">
    <property type="taxonomic scope" value="Eukaryota"/>
</dbReference>
<dbReference type="EMBL" id="KQ241978">
    <property type="protein sequence ID" value="KNC81939.1"/>
    <property type="molecule type" value="Genomic_DNA"/>
</dbReference>
<sequence>MVYLICFIVPELGAEVIKIEAPRGDPFRDTLLTFEKPRKHSTIFEASNFGKLSLELDVKQAKDVEKLLKLLETADVLVTNTRPSALKRLGLDYDTIKDNFPHIVYAQVSAWGFEGPDAELAGYDIGAFFSGTGVSTSMQEAGYYSAYVGGFGDLTAGQSLMSGVSMGLANRIKTGRGIFTSTTLLRNGLWCISPHIARASGRADVIRDGDVPDYERKPESHALDRYYRTKDARSIMLSSAGRDSQYSADLINAFKELVQVLLTNGANAESENVGEVLQRVEEGGGILTRVILIDLFEAVDCHAITELFVQHGVDCEIAEPVLKIAELKPGSRAGVETVYQYFEGTHMEDCGGMSKAMKVPYTFSCSDKHRIQNRAPLKGQHTQTLLAHGWSDVHEKARLPISEPGIVREKKAQAVVNTRARDARRDSGFVSGDDILYDEEAGLHTDNPAVPTNWGQSVDHMDLLHDGVVVELCTASRHVHVSGATCMMADFGATVVKVECSAADSETAQRGGANGPWPFSLRDEDPLTFAQVNRGKKSVALDLERAADQQRLAGLLATASIFITDYSATDLERLSISPTQLRQTSPQLIVVHVTPYPEEDPRSTNSYLSSGTALYAASGLSSLFSGRTEKVHHQPAPYMLDLLASQFVLSATMAALFHSVRTGEGQIVATNLWHIGCWLGTVPNVWMDFNREWADMVMYDPASVRYDCPLATFQAYKTKDGMWVELLGLDTKRHLPIALRALGIRLPVFGSVLWAAIAKVLPNRKEKVLLHRVKPIFAAINKSLETAILTYEWHDLHTLFLKHDVWHNPVRIPEQLLTYSQAHAIGSYVHNRDDSSQLFVATPLNMSSKVEHATYKCQHIAPVPKLGEHTDVFLTPTSGV</sequence>
<reference evidence="2 3" key="1">
    <citation type="submission" date="2011-02" db="EMBL/GenBank/DDBJ databases">
        <title>The Genome Sequence of Sphaeroforma arctica JP610.</title>
        <authorList>
            <consortium name="The Broad Institute Genome Sequencing Platform"/>
            <person name="Russ C."/>
            <person name="Cuomo C."/>
            <person name="Young S.K."/>
            <person name="Zeng Q."/>
            <person name="Gargeya S."/>
            <person name="Alvarado L."/>
            <person name="Berlin A."/>
            <person name="Chapman S.B."/>
            <person name="Chen Z."/>
            <person name="Freedman E."/>
            <person name="Gellesch M."/>
            <person name="Goldberg J."/>
            <person name="Griggs A."/>
            <person name="Gujja S."/>
            <person name="Heilman E."/>
            <person name="Heiman D."/>
            <person name="Howarth C."/>
            <person name="Mehta T."/>
            <person name="Neiman D."/>
            <person name="Pearson M."/>
            <person name="Roberts A."/>
            <person name="Saif S."/>
            <person name="Shea T."/>
            <person name="Shenoy N."/>
            <person name="Sisk P."/>
            <person name="Stolte C."/>
            <person name="Sykes S."/>
            <person name="White J."/>
            <person name="Yandava C."/>
            <person name="Burger G."/>
            <person name="Gray M.W."/>
            <person name="Holland P.W.H."/>
            <person name="King N."/>
            <person name="Lang F.B.F."/>
            <person name="Roger A.J."/>
            <person name="Ruiz-Trillo I."/>
            <person name="Haas B."/>
            <person name="Nusbaum C."/>
            <person name="Birren B."/>
        </authorList>
    </citation>
    <scope>NUCLEOTIDE SEQUENCE [LARGE SCALE GENOMIC DNA]</scope>
    <source>
        <strain evidence="2 3">JP610</strain>
    </source>
</reference>
<dbReference type="InterPro" id="IPR050509">
    <property type="entry name" value="CoA-transferase_III"/>
</dbReference>
<dbReference type="InterPro" id="IPR044855">
    <property type="entry name" value="CoA-Trfase_III_dom3_sf"/>
</dbReference>
<dbReference type="GeneID" id="25906272"/>
<dbReference type="SUPFAM" id="SSF89796">
    <property type="entry name" value="CoA-transferase family III (CaiB/BaiF)"/>
    <property type="match status" value="2"/>
</dbReference>
<dbReference type="STRING" id="667725.A0A0L0FZ77"/>
<dbReference type="Gene3D" id="3.40.50.10540">
    <property type="entry name" value="Crotonobetainyl-coa:carnitine coa-transferase, domain 1"/>
    <property type="match status" value="2"/>
</dbReference>
<dbReference type="Gene3D" id="3.30.1540.10">
    <property type="entry name" value="formyl-coa transferase, domain 3"/>
    <property type="match status" value="1"/>
</dbReference>
<proteinExistence type="inferred from homology"/>
<keyword evidence="3" id="KW-1185">Reference proteome</keyword>
<dbReference type="InterPro" id="IPR003673">
    <property type="entry name" value="CoA-Trfase_fam_III"/>
</dbReference>
<dbReference type="OrthoDB" id="5863171at2759"/>
<dbReference type="InterPro" id="IPR023606">
    <property type="entry name" value="CoA-Trfase_III_dom_1_sf"/>
</dbReference>